<proteinExistence type="predicted"/>
<evidence type="ECO:0000313" key="2">
    <source>
        <dbReference type="Proteomes" id="UP001295684"/>
    </source>
</evidence>
<dbReference type="Proteomes" id="UP001295684">
    <property type="component" value="Unassembled WGS sequence"/>
</dbReference>
<comment type="caution">
    <text evidence="1">The sequence shown here is derived from an EMBL/GenBank/DDBJ whole genome shotgun (WGS) entry which is preliminary data.</text>
</comment>
<dbReference type="AlphaFoldDB" id="A0AAD1Y359"/>
<organism evidence="1 2">
    <name type="scientific">Euplotes crassus</name>
    <dbReference type="NCBI Taxonomy" id="5936"/>
    <lineage>
        <taxon>Eukaryota</taxon>
        <taxon>Sar</taxon>
        <taxon>Alveolata</taxon>
        <taxon>Ciliophora</taxon>
        <taxon>Intramacronucleata</taxon>
        <taxon>Spirotrichea</taxon>
        <taxon>Hypotrichia</taxon>
        <taxon>Euplotida</taxon>
        <taxon>Euplotidae</taxon>
        <taxon>Moneuplotes</taxon>
    </lineage>
</organism>
<gene>
    <name evidence="1" type="ORF">ECRASSUSDP1_LOCUS24547</name>
</gene>
<accession>A0AAD1Y359</accession>
<evidence type="ECO:0000313" key="1">
    <source>
        <dbReference type="EMBL" id="CAI2383056.1"/>
    </source>
</evidence>
<sequence>MKSEEDSASTSAEDITQDKVKENSNKKKYILTKQSLVSNVLPYFGKMQECDIFMKNFSTETRCLWNKNLKLWIKHLEDNLEELKVSHENIDFWTKNPPIHNCRLYFNDYHIYTKKWTAKIIKFVKKVPCMSQIKRIKIERSGRCQFENREGPAIEKIFNNLDQISKVLGHEPSRRSDPSEPPKKHSVYFSDIISAKKYYGIINFKLMIFPKVIQESKILCVDSCYILDNHCIYVCKIDEEDFPFICHLKFGDPRIPIFENVKKIKLCKDGYKKSISRIKINKIIRKYYPNLKKVKLDGDFEIMWKSSPKLCDIIKSTNIKIVGRQRKLKCKTPILLKAENAIVAKNLCKNDGKVYYRWYRCNIEVIATDFIIRDENIYIFMFYIICISNCSKTNQSPSHLENIKYFQNTGEISHPFKAYDWLILSTTSLTSVSPTYTSFSDCSIKFFPDPSSRLTLLPSNLSFYDSLPSSVPIHITCSPANPAFCLYTLFFNVYRLLDQLAPSAHRYCIDVIECPGHRSFKDVFTVEAVQKFKAFRVVVLVKTGLEEGEIEEMVQKVNRWVQLKKCRGIVVRGIWGDRYEEECQMLRYGAERGPWRGYASKCVVMRERRGARVIREIVRRIKVPMGWKVEVE</sequence>
<dbReference type="EMBL" id="CAMPGE010025281">
    <property type="protein sequence ID" value="CAI2383056.1"/>
    <property type="molecule type" value="Genomic_DNA"/>
</dbReference>
<name>A0AAD1Y359_EUPCR</name>
<keyword evidence="2" id="KW-1185">Reference proteome</keyword>
<reference evidence="1" key="1">
    <citation type="submission" date="2023-07" db="EMBL/GenBank/DDBJ databases">
        <authorList>
            <consortium name="AG Swart"/>
            <person name="Singh M."/>
            <person name="Singh A."/>
            <person name="Seah K."/>
            <person name="Emmerich C."/>
        </authorList>
    </citation>
    <scope>NUCLEOTIDE SEQUENCE</scope>
    <source>
        <strain evidence="1">DP1</strain>
    </source>
</reference>
<protein>
    <submittedName>
        <fullName evidence="1">Uncharacterized protein</fullName>
    </submittedName>
</protein>